<organism evidence="3 4">
    <name type="scientific">Vitrella brassicaformis (strain CCMP3155)</name>
    <dbReference type="NCBI Taxonomy" id="1169540"/>
    <lineage>
        <taxon>Eukaryota</taxon>
        <taxon>Sar</taxon>
        <taxon>Alveolata</taxon>
        <taxon>Colpodellida</taxon>
        <taxon>Vitrellaceae</taxon>
        <taxon>Vitrella</taxon>
    </lineage>
</organism>
<feature type="region of interest" description="Disordered" evidence="1">
    <location>
        <begin position="262"/>
        <end position="329"/>
    </location>
</feature>
<evidence type="ECO:0000313" key="4">
    <source>
        <dbReference type="Proteomes" id="UP000041254"/>
    </source>
</evidence>
<accession>A0A0G4FYL4</accession>
<gene>
    <name evidence="3" type="ORF">Vbra_16425</name>
</gene>
<proteinExistence type="predicted"/>
<feature type="region of interest" description="Disordered" evidence="1">
    <location>
        <begin position="367"/>
        <end position="502"/>
    </location>
</feature>
<feature type="compositionally biased region" description="Basic residues" evidence="1">
    <location>
        <begin position="93"/>
        <end position="106"/>
    </location>
</feature>
<feature type="region of interest" description="Disordered" evidence="1">
    <location>
        <begin position="1"/>
        <end position="26"/>
    </location>
</feature>
<reference evidence="3 4" key="1">
    <citation type="submission" date="2014-11" db="EMBL/GenBank/DDBJ databases">
        <authorList>
            <person name="Zhu J."/>
            <person name="Qi W."/>
            <person name="Song R."/>
        </authorList>
    </citation>
    <scope>NUCLEOTIDE SEQUENCE [LARGE SCALE GENOMIC DNA]</scope>
</reference>
<feature type="compositionally biased region" description="Basic residues" evidence="1">
    <location>
        <begin position="278"/>
        <end position="299"/>
    </location>
</feature>
<evidence type="ECO:0000256" key="2">
    <source>
        <dbReference type="SAM" id="Phobius"/>
    </source>
</evidence>
<keyword evidence="2" id="KW-0812">Transmembrane</keyword>
<dbReference type="VEuPathDB" id="CryptoDB:Vbra_16425"/>
<name>A0A0G4FYL4_VITBC</name>
<feature type="region of interest" description="Disordered" evidence="1">
    <location>
        <begin position="39"/>
        <end position="59"/>
    </location>
</feature>
<feature type="compositionally biased region" description="Low complexity" evidence="1">
    <location>
        <begin position="122"/>
        <end position="135"/>
    </location>
</feature>
<dbReference type="PROSITE" id="PS51257">
    <property type="entry name" value="PROKAR_LIPOPROTEIN"/>
    <property type="match status" value="1"/>
</dbReference>
<dbReference type="Proteomes" id="UP000041254">
    <property type="component" value="Unassembled WGS sequence"/>
</dbReference>
<feature type="compositionally biased region" description="Basic residues" evidence="1">
    <location>
        <begin position="392"/>
        <end position="408"/>
    </location>
</feature>
<feature type="compositionally biased region" description="Low complexity" evidence="1">
    <location>
        <begin position="454"/>
        <end position="484"/>
    </location>
</feature>
<protein>
    <submittedName>
        <fullName evidence="3">Uncharacterized protein</fullName>
    </submittedName>
</protein>
<dbReference type="InParanoid" id="A0A0G4FYL4"/>
<keyword evidence="4" id="KW-1185">Reference proteome</keyword>
<feature type="transmembrane region" description="Helical" evidence="2">
    <location>
        <begin position="566"/>
        <end position="587"/>
    </location>
</feature>
<feature type="compositionally biased region" description="Low complexity" evidence="1">
    <location>
        <begin position="492"/>
        <end position="502"/>
    </location>
</feature>
<keyword evidence="2" id="KW-0472">Membrane</keyword>
<evidence type="ECO:0000256" key="1">
    <source>
        <dbReference type="SAM" id="MobiDB-lite"/>
    </source>
</evidence>
<feature type="compositionally biased region" description="Low complexity" evidence="1">
    <location>
        <begin position="7"/>
        <end position="26"/>
    </location>
</feature>
<dbReference type="AlphaFoldDB" id="A0A0G4FYL4"/>
<dbReference type="EMBL" id="CDMY01000524">
    <property type="protein sequence ID" value="CEM20298.1"/>
    <property type="molecule type" value="Genomic_DNA"/>
</dbReference>
<sequence>MRVAGMPVRPSGRPTTPTVTPTSASSQVSTGCSCSECALPSPTHTHSSSPSPASSCGSSTLAEHVSVSNQLGSSFSYSSDEDRLAMSRRPFRSHHCRSNAHPKRWSRPAAVNVHPSKRRRSTVSPPSRPPSSASSRSHRRSASLEARRPPPTIHRTYREDIPMAMRAKWRPPMHEDFLVTGSDGSGSEWGAPPPTLADDRSVVLKALPTSRTVKLPGGVNNRWVVNPPPRQGCNSSSSPRSVAIDWRGLHGAIHKWVDMREQPRSLSQPPPQQIHKDGNHHRHRHSSSKHMRRSRRRRSSSPLVCTPSVISSSVVSRSTGSGSTSVMGSSVATMSMTGGQSMVQEPTLGELTDSTFPSLRYVDVGCHYATPSPASNRRSRQRSRGQHPEHSHVHHGHGHHHRRPKGRGITHEQKTVQLNAAEDARHPFPPPPPCPRSRRLDELTPPHNGQKKTLPPSLALPPLAESLSRKTSGSEQRSESSLSTRCDERQDSNNNNRGSSSSVVVDIASPKHAGVGSGSDSNTAVSLGPLMSLLFAPQHWCPEGGCMSVQRGEMKISRVIRVMMQVVVWLMVAGVLVLAGMGLASLLSDV</sequence>
<evidence type="ECO:0000313" key="3">
    <source>
        <dbReference type="EMBL" id="CEM20298.1"/>
    </source>
</evidence>
<keyword evidence="2" id="KW-1133">Transmembrane helix</keyword>
<feature type="compositionally biased region" description="Low complexity" evidence="1">
    <location>
        <begin position="40"/>
        <end position="59"/>
    </location>
</feature>
<feature type="compositionally biased region" description="Low complexity" evidence="1">
    <location>
        <begin position="306"/>
        <end position="329"/>
    </location>
</feature>
<feature type="region of interest" description="Disordered" evidence="1">
    <location>
        <begin position="93"/>
        <end position="159"/>
    </location>
</feature>
<feature type="region of interest" description="Disordered" evidence="1">
    <location>
        <begin position="220"/>
        <end position="240"/>
    </location>
</feature>